<proteinExistence type="predicted"/>
<evidence type="ECO:0000256" key="1">
    <source>
        <dbReference type="ARBA" id="ARBA00004123"/>
    </source>
</evidence>
<comment type="subcellular location">
    <subcellularLocation>
        <location evidence="1">Nucleus</location>
    </subcellularLocation>
</comment>
<evidence type="ECO:0000259" key="5">
    <source>
        <dbReference type="PROSITE" id="PS50048"/>
    </source>
</evidence>
<dbReference type="PANTHER" id="PTHR46910">
    <property type="entry name" value="TRANSCRIPTION FACTOR PDR1"/>
    <property type="match status" value="1"/>
</dbReference>
<protein>
    <recommendedName>
        <fullName evidence="5">Zn(2)-C6 fungal-type domain-containing protein</fullName>
    </recommendedName>
</protein>
<dbReference type="CDD" id="cd12148">
    <property type="entry name" value="fungal_TF_MHR"/>
    <property type="match status" value="1"/>
</dbReference>
<dbReference type="Proteomes" id="UP000774617">
    <property type="component" value="Unassembled WGS sequence"/>
</dbReference>
<evidence type="ECO:0000256" key="3">
    <source>
        <dbReference type="ARBA" id="ARBA00023125"/>
    </source>
</evidence>
<evidence type="ECO:0000313" key="6">
    <source>
        <dbReference type="EMBL" id="KAH7061595.1"/>
    </source>
</evidence>
<evidence type="ECO:0000313" key="7">
    <source>
        <dbReference type="Proteomes" id="UP000774617"/>
    </source>
</evidence>
<dbReference type="InterPro" id="IPR001138">
    <property type="entry name" value="Zn2Cys6_DnaBD"/>
</dbReference>
<reference evidence="6 7" key="1">
    <citation type="journal article" date="2021" name="Nat. Commun.">
        <title>Genetic determinants of endophytism in the Arabidopsis root mycobiome.</title>
        <authorList>
            <person name="Mesny F."/>
            <person name="Miyauchi S."/>
            <person name="Thiergart T."/>
            <person name="Pickel B."/>
            <person name="Atanasova L."/>
            <person name="Karlsson M."/>
            <person name="Huettel B."/>
            <person name="Barry K.W."/>
            <person name="Haridas S."/>
            <person name="Chen C."/>
            <person name="Bauer D."/>
            <person name="Andreopoulos W."/>
            <person name="Pangilinan J."/>
            <person name="LaButti K."/>
            <person name="Riley R."/>
            <person name="Lipzen A."/>
            <person name="Clum A."/>
            <person name="Drula E."/>
            <person name="Henrissat B."/>
            <person name="Kohler A."/>
            <person name="Grigoriev I.V."/>
            <person name="Martin F.M."/>
            <person name="Hacquard S."/>
        </authorList>
    </citation>
    <scope>NUCLEOTIDE SEQUENCE [LARGE SCALE GENOMIC DNA]</scope>
    <source>
        <strain evidence="6 7">MPI-SDFR-AT-0080</strain>
    </source>
</reference>
<name>A0ABQ8GQ30_9PEZI</name>
<keyword evidence="4" id="KW-0539">Nucleus</keyword>
<comment type="caution">
    <text evidence="6">The sequence shown here is derived from an EMBL/GenBank/DDBJ whole genome shotgun (WGS) entry which is preliminary data.</text>
</comment>
<dbReference type="PROSITE" id="PS50048">
    <property type="entry name" value="ZN2_CY6_FUNGAL_2"/>
    <property type="match status" value="1"/>
</dbReference>
<dbReference type="PROSITE" id="PS00463">
    <property type="entry name" value="ZN2_CY6_FUNGAL_1"/>
    <property type="match status" value="1"/>
</dbReference>
<dbReference type="PANTHER" id="PTHR46910:SF3">
    <property type="entry name" value="HALOTOLERANCE PROTEIN 9-RELATED"/>
    <property type="match status" value="1"/>
</dbReference>
<dbReference type="SUPFAM" id="SSF57701">
    <property type="entry name" value="Zn2/Cys6 DNA-binding domain"/>
    <property type="match status" value="1"/>
</dbReference>
<dbReference type="CDD" id="cd00067">
    <property type="entry name" value="GAL4"/>
    <property type="match status" value="1"/>
</dbReference>
<keyword evidence="2" id="KW-0479">Metal-binding</keyword>
<feature type="domain" description="Zn(2)-C6 fungal-type" evidence="5">
    <location>
        <begin position="14"/>
        <end position="45"/>
    </location>
</feature>
<keyword evidence="7" id="KW-1185">Reference proteome</keyword>
<sequence>MDTSRKVYRRRRGACETCKRRKIKCDGKKPLCGNCVRSNEPRCLYPLSQTGHPFPEVGLSSSRHSTSPISNPASSRMPCGNVFTPASRTLTITEYPASSPSEIYDVDAAFLDTMSSCALVRDYSSELLTPNTTVDVSAAAFWNDETRKTGAARSESNACCLNMPPHTIPLDGSSDSISASSTDVQNSVSADGLDWYDFSFDITSREPEIEALDLDFSIAALYSSSPTSLQGCDGQQYDTGDARISHMIEASSTIALLPIERVEIQHDQNLYQASLVWKYLDACYSEIHGVLRYLDRTYVDKLALQMLDGTIGQPAHIALVNALLANGALIRTIKDRGVLLSEDFMDCRIYFQTALDQRAALISGSQSAMELHALLAMIDFAQKSVPSLVKMLISNAVQCVDLMSISKIRGIEQLDRQLQEDGTMLCRAIWALYSLEVHHKIGLGRPSMMDHLLVDFRGPGSSTELYYLNHSTWLIAQCRHAKIAARIAKDLHIHGMSNQPATIVLKRAACLYELVDQWRGSLPVPLRTIDSARPDYLSTSARSEELLLGIKLSWMYHELIFTIHGRCRSLLSHFSDLPLHTNEDLFGSTQRCQSSALNLLQLFITLDPKHLLGNTSLLGLPCIAMAIVYYNSSQTNAMGLQVGDLPRPPRECLAALAGATAAYAHLSGYIESVPVDEMKKINRLAQRMV</sequence>
<dbReference type="Gene3D" id="4.10.240.10">
    <property type="entry name" value="Zn(2)-C6 fungal-type DNA-binding domain"/>
    <property type="match status" value="1"/>
</dbReference>
<gene>
    <name evidence="6" type="ORF">B0J12DRAFT_767344</name>
</gene>
<dbReference type="InterPro" id="IPR036864">
    <property type="entry name" value="Zn2-C6_fun-type_DNA-bd_sf"/>
</dbReference>
<dbReference type="Pfam" id="PF00172">
    <property type="entry name" value="Zn_clus"/>
    <property type="match status" value="1"/>
</dbReference>
<evidence type="ECO:0000256" key="4">
    <source>
        <dbReference type="ARBA" id="ARBA00023242"/>
    </source>
</evidence>
<dbReference type="SMART" id="SM00066">
    <property type="entry name" value="GAL4"/>
    <property type="match status" value="1"/>
</dbReference>
<accession>A0ABQ8GQ30</accession>
<organism evidence="6 7">
    <name type="scientific">Macrophomina phaseolina</name>
    <dbReference type="NCBI Taxonomy" id="35725"/>
    <lineage>
        <taxon>Eukaryota</taxon>
        <taxon>Fungi</taxon>
        <taxon>Dikarya</taxon>
        <taxon>Ascomycota</taxon>
        <taxon>Pezizomycotina</taxon>
        <taxon>Dothideomycetes</taxon>
        <taxon>Dothideomycetes incertae sedis</taxon>
        <taxon>Botryosphaeriales</taxon>
        <taxon>Botryosphaeriaceae</taxon>
        <taxon>Macrophomina</taxon>
    </lineage>
</organism>
<dbReference type="EMBL" id="JAGTJR010000004">
    <property type="protein sequence ID" value="KAH7061595.1"/>
    <property type="molecule type" value="Genomic_DNA"/>
</dbReference>
<evidence type="ECO:0000256" key="2">
    <source>
        <dbReference type="ARBA" id="ARBA00022723"/>
    </source>
</evidence>
<keyword evidence="3" id="KW-0238">DNA-binding</keyword>
<dbReference type="InterPro" id="IPR050987">
    <property type="entry name" value="AtrR-like"/>
</dbReference>